<evidence type="ECO:0000313" key="2">
    <source>
        <dbReference type="EMBL" id="GAL01147.1"/>
    </source>
</evidence>
<dbReference type="Pfam" id="PF11127">
    <property type="entry name" value="YgaP-like_TM"/>
    <property type="match status" value="1"/>
</dbReference>
<dbReference type="EMBL" id="BBMM01000008">
    <property type="protein sequence ID" value="GAL01147.1"/>
    <property type="molecule type" value="Genomic_DNA"/>
</dbReference>
<protein>
    <submittedName>
        <fullName evidence="2">Rhodanese-related sulfurtransferase</fullName>
    </submittedName>
</protein>
<dbReference type="AlphaFoldDB" id="A0A090R0C6"/>
<accession>A0A090R0C6</accession>
<dbReference type="InterPro" id="IPR021309">
    <property type="entry name" value="YgaP-like_TM"/>
</dbReference>
<dbReference type="Gene3D" id="6.10.140.1340">
    <property type="match status" value="1"/>
</dbReference>
<evidence type="ECO:0000259" key="1">
    <source>
        <dbReference type="Pfam" id="PF11127"/>
    </source>
</evidence>
<dbReference type="Proteomes" id="UP000029226">
    <property type="component" value="Unassembled WGS sequence"/>
</dbReference>
<name>A0A090R0C6_NONUL</name>
<proteinExistence type="predicted"/>
<gene>
    <name evidence="2" type="ORF">JCM19314_2347</name>
</gene>
<organism evidence="2 3">
    <name type="scientific">Nonlabens ulvanivorans</name>
    <name type="common">Persicivirga ulvanivorans</name>
    <dbReference type="NCBI Taxonomy" id="906888"/>
    <lineage>
        <taxon>Bacteria</taxon>
        <taxon>Pseudomonadati</taxon>
        <taxon>Bacteroidota</taxon>
        <taxon>Flavobacteriia</taxon>
        <taxon>Flavobacteriales</taxon>
        <taxon>Flavobacteriaceae</taxon>
        <taxon>Nonlabens</taxon>
    </lineage>
</organism>
<dbReference type="GO" id="GO:0016740">
    <property type="term" value="F:transferase activity"/>
    <property type="evidence" value="ECO:0007669"/>
    <property type="project" value="UniProtKB-KW"/>
</dbReference>
<reference evidence="2 3" key="1">
    <citation type="journal article" date="2014" name="Genome Announc.">
        <title>Draft Genome Sequences of Marine Flavobacterium Nonlabens Strains NR17, NR24, NR27, NR32, NR33, and Ara13.</title>
        <authorList>
            <person name="Nakanishi M."/>
            <person name="Meirelles P."/>
            <person name="Suzuki R."/>
            <person name="Takatani N."/>
            <person name="Mino S."/>
            <person name="Suda W."/>
            <person name="Oshima K."/>
            <person name="Hattori M."/>
            <person name="Ohkuma M."/>
            <person name="Hosokawa M."/>
            <person name="Miyashita K."/>
            <person name="Thompson F.L."/>
            <person name="Niwa A."/>
            <person name="Sawabe T."/>
            <person name="Sawabe T."/>
        </authorList>
    </citation>
    <scope>NUCLEOTIDE SEQUENCE [LARGE SCALE GENOMIC DNA]</scope>
    <source>
        <strain evidence="3">JCM19314</strain>
    </source>
</reference>
<comment type="caution">
    <text evidence="2">The sequence shown here is derived from an EMBL/GenBank/DDBJ whole genome shotgun (WGS) entry which is preliminary data.</text>
</comment>
<feature type="domain" description="Inner membrane protein YgaP-like transmembrane" evidence="1">
    <location>
        <begin position="1"/>
        <end position="28"/>
    </location>
</feature>
<sequence length="42" mass="4698">MWFTVFIGVNLIQSAFTKWCLLETILVKLGVKKEAKGCAVNP</sequence>
<evidence type="ECO:0000313" key="3">
    <source>
        <dbReference type="Proteomes" id="UP000029226"/>
    </source>
</evidence>
<keyword evidence="2" id="KW-0808">Transferase</keyword>